<comment type="caution">
    <text evidence="1">The sequence shown here is derived from an EMBL/GenBank/DDBJ whole genome shotgun (WGS) entry which is preliminary data.</text>
</comment>
<dbReference type="RefSeq" id="WP_188656630.1">
    <property type="nucleotide sequence ID" value="NZ_BMIH01000001.1"/>
</dbReference>
<proteinExistence type="predicted"/>
<reference evidence="1" key="1">
    <citation type="journal article" date="2014" name="Int. J. Syst. Evol. Microbiol.">
        <title>Complete genome sequence of Corynebacterium casei LMG S-19264T (=DSM 44701T), isolated from a smear-ripened cheese.</title>
        <authorList>
            <consortium name="US DOE Joint Genome Institute (JGI-PGF)"/>
            <person name="Walter F."/>
            <person name="Albersmeier A."/>
            <person name="Kalinowski J."/>
            <person name="Ruckert C."/>
        </authorList>
    </citation>
    <scope>NUCLEOTIDE SEQUENCE</scope>
    <source>
        <strain evidence="1">CGMCC 1.15330</strain>
    </source>
</reference>
<dbReference type="Proteomes" id="UP000623067">
    <property type="component" value="Unassembled WGS sequence"/>
</dbReference>
<evidence type="ECO:0000313" key="1">
    <source>
        <dbReference type="EMBL" id="GGB15042.1"/>
    </source>
</evidence>
<dbReference type="AlphaFoldDB" id="A0A916WM25"/>
<keyword evidence="2" id="KW-1185">Reference proteome</keyword>
<name>A0A916WM25_9SPHN</name>
<accession>A0A916WM25</accession>
<dbReference type="EMBL" id="BMIH01000001">
    <property type="protein sequence ID" value="GGB15042.1"/>
    <property type="molecule type" value="Genomic_DNA"/>
</dbReference>
<reference evidence="1" key="2">
    <citation type="submission" date="2020-09" db="EMBL/GenBank/DDBJ databases">
        <authorList>
            <person name="Sun Q."/>
            <person name="Zhou Y."/>
        </authorList>
    </citation>
    <scope>NUCLEOTIDE SEQUENCE</scope>
    <source>
        <strain evidence="1">CGMCC 1.15330</strain>
    </source>
</reference>
<evidence type="ECO:0000313" key="2">
    <source>
        <dbReference type="Proteomes" id="UP000623067"/>
    </source>
</evidence>
<sequence>MSKKVTNYRAGPRGINLVGGSTFWVEPGHEVEITTKKVDGKDAQFIGDDQIKGDLPDFGRKVDAEADAAAAGQVEALTAENADLREQVAKLTADLEKATKPAK</sequence>
<organism evidence="1 2">
    <name type="scientific">Sphingomonas metalli</name>
    <dbReference type="NCBI Taxonomy" id="1779358"/>
    <lineage>
        <taxon>Bacteria</taxon>
        <taxon>Pseudomonadati</taxon>
        <taxon>Pseudomonadota</taxon>
        <taxon>Alphaproteobacteria</taxon>
        <taxon>Sphingomonadales</taxon>
        <taxon>Sphingomonadaceae</taxon>
        <taxon>Sphingomonas</taxon>
    </lineage>
</organism>
<protein>
    <submittedName>
        <fullName evidence="1">Uncharacterized protein</fullName>
    </submittedName>
</protein>
<gene>
    <name evidence="1" type="ORF">GCM10011380_00570</name>
</gene>